<dbReference type="PANTHER" id="PTHR47199">
    <property type="entry name" value="PHOTOSYSTEM II STABILITY/ASSEMBLY FACTOR HCF136, CHLOROPLASTIC"/>
    <property type="match status" value="1"/>
</dbReference>
<name>A0A8J8G6A8_9FLAO</name>
<evidence type="ECO:0000313" key="5">
    <source>
        <dbReference type="Proteomes" id="UP000610746"/>
    </source>
</evidence>
<feature type="signal peptide" evidence="2">
    <location>
        <begin position="1"/>
        <end position="19"/>
    </location>
</feature>
<protein>
    <submittedName>
        <fullName evidence="4">Photosystem II stability/assembly factor-like uncharacterized protein</fullName>
    </submittedName>
</protein>
<dbReference type="RefSeq" id="WP_173778545.1">
    <property type="nucleotide sequence ID" value="NZ_JABSNO010000005.1"/>
</dbReference>
<evidence type="ECO:0000313" key="4">
    <source>
        <dbReference type="EMBL" id="NRS91928.1"/>
    </source>
</evidence>
<dbReference type="SUPFAM" id="SSF110296">
    <property type="entry name" value="Oligoxyloglucan reducing end-specific cellobiohydrolase"/>
    <property type="match status" value="1"/>
</dbReference>
<dbReference type="PANTHER" id="PTHR47199:SF2">
    <property type="entry name" value="PHOTOSYSTEM II STABILITY_ASSEMBLY FACTOR HCF136, CHLOROPLASTIC"/>
    <property type="match status" value="1"/>
</dbReference>
<comment type="caution">
    <text evidence="4">The sequence shown here is derived from an EMBL/GenBank/DDBJ whole genome shotgun (WGS) entry which is preliminary data.</text>
</comment>
<dbReference type="NCBIfam" id="TIGR04183">
    <property type="entry name" value="Por_Secre_tail"/>
    <property type="match status" value="1"/>
</dbReference>
<dbReference type="Pfam" id="PF18962">
    <property type="entry name" value="Por_Secre_tail"/>
    <property type="match status" value="1"/>
</dbReference>
<dbReference type="InterPro" id="IPR015943">
    <property type="entry name" value="WD40/YVTN_repeat-like_dom_sf"/>
</dbReference>
<dbReference type="AlphaFoldDB" id="A0A8J8G6A8"/>
<dbReference type="EMBL" id="JABSNO010000005">
    <property type="protein sequence ID" value="NRS91928.1"/>
    <property type="molecule type" value="Genomic_DNA"/>
</dbReference>
<reference evidence="4" key="1">
    <citation type="submission" date="2020-05" db="EMBL/GenBank/DDBJ databases">
        <title>Genomic Encyclopedia of Type Strains, Phase IV (KMG-V): Genome sequencing to study the core and pangenomes of soil and plant-associated prokaryotes.</title>
        <authorList>
            <person name="Whitman W."/>
        </authorList>
    </citation>
    <scope>NUCLEOTIDE SEQUENCE</scope>
    <source>
        <strain evidence="4">16F</strain>
    </source>
</reference>
<accession>A0A8J8G6A8</accession>
<evidence type="ECO:0000259" key="3">
    <source>
        <dbReference type="Pfam" id="PF18962"/>
    </source>
</evidence>
<keyword evidence="5" id="KW-1185">Reference proteome</keyword>
<keyword evidence="1 2" id="KW-0732">Signal</keyword>
<sequence length="431" mass="44994">MKKIILLCTVVFTTAVATAQVSWTEQNSAFTVPSTGINNLSIVDATTAWGVGYDGSATPANYQTFTKTSNSGTSWTSGAINLGNSALLISDISAVSATTAWTIATPETGGAGGGVWKTTDGGANWAKQTTATFNLSASFPNVVHFFDANNGFCQGDPTGTLFEIYTTSNGGTTWTKLTSASVPAVQNANEYGYVHSKAYAGDNAWFGTSTGRLYKTANKGATWSVVSTPISDFGGTASSGTFAIKDANNGWILASSGVVYKTIDGGTTWTTGSTLTQTNAITYVPGTTGTLIAVGNGTGSSISYNGGTTWTSIENTNSYVSVRALNSATVWAGSFNTSAFAGGVYKLSALLATKENQISNGMSIFPNPTSDILNIKTDEKIKSVEIFDMVGRKINAELIDNKINVKELEAGSYILSVETAKGKSTEKFIKK</sequence>
<dbReference type="Gene3D" id="2.130.10.10">
    <property type="entry name" value="YVTN repeat-like/Quinoprotein amine dehydrogenase"/>
    <property type="match status" value="2"/>
</dbReference>
<gene>
    <name evidence="4" type="ORF">HNQ03_000995</name>
</gene>
<feature type="domain" description="Secretion system C-terminal sorting" evidence="3">
    <location>
        <begin position="364"/>
        <end position="429"/>
    </location>
</feature>
<organism evidence="4 5">
    <name type="scientific">Frigoriflavimonas asaccharolytica</name>
    <dbReference type="NCBI Taxonomy" id="2735899"/>
    <lineage>
        <taxon>Bacteria</taxon>
        <taxon>Pseudomonadati</taxon>
        <taxon>Bacteroidota</taxon>
        <taxon>Flavobacteriia</taxon>
        <taxon>Flavobacteriales</taxon>
        <taxon>Weeksellaceae</taxon>
        <taxon>Frigoriflavimonas</taxon>
    </lineage>
</organism>
<evidence type="ECO:0000256" key="1">
    <source>
        <dbReference type="ARBA" id="ARBA00022729"/>
    </source>
</evidence>
<evidence type="ECO:0000256" key="2">
    <source>
        <dbReference type="SAM" id="SignalP"/>
    </source>
</evidence>
<dbReference type="InterPro" id="IPR026444">
    <property type="entry name" value="Secre_tail"/>
</dbReference>
<dbReference type="Proteomes" id="UP000610746">
    <property type="component" value="Unassembled WGS sequence"/>
</dbReference>
<proteinExistence type="predicted"/>
<feature type="chain" id="PRO_5035172117" evidence="2">
    <location>
        <begin position="20"/>
        <end position="431"/>
    </location>
</feature>